<evidence type="ECO:0000313" key="18">
    <source>
        <dbReference type="EMBL" id="MZR29669.1"/>
    </source>
</evidence>
<dbReference type="GO" id="GO:0016020">
    <property type="term" value="C:membrane"/>
    <property type="evidence" value="ECO:0007669"/>
    <property type="project" value="UniProtKB-SubCell"/>
</dbReference>
<dbReference type="Pfam" id="PF09731">
    <property type="entry name" value="Mitofilin"/>
    <property type="match status" value="1"/>
</dbReference>
<keyword evidence="8 13" id="KW-0456">Lyase</keyword>
<keyword evidence="5 16" id="KW-0812">Transmembrane</keyword>
<dbReference type="InterPro" id="IPR003754">
    <property type="entry name" value="4pyrrol_synth_uPrphyn_synth"/>
</dbReference>
<comment type="pathway">
    <text evidence="2 13">Porphyrin-containing compound metabolism; protoporphyrin-IX biosynthesis; coproporphyrinogen-III from 5-aminolevulinate: step 3/4.</text>
</comment>
<evidence type="ECO:0000256" key="8">
    <source>
        <dbReference type="ARBA" id="ARBA00023239"/>
    </source>
</evidence>
<keyword evidence="14" id="KW-0175">Coiled coil</keyword>
<comment type="subcellular location">
    <subcellularLocation>
        <location evidence="1">Membrane</location>
    </subcellularLocation>
</comment>
<comment type="similarity">
    <text evidence="3 13">Belongs to the uroporphyrinogen-III synthase family.</text>
</comment>
<evidence type="ECO:0000256" key="9">
    <source>
        <dbReference type="ARBA" id="ARBA00023244"/>
    </source>
</evidence>
<dbReference type="Pfam" id="PF02602">
    <property type="entry name" value="HEM4"/>
    <property type="match status" value="1"/>
</dbReference>
<keyword evidence="6 16" id="KW-1133">Transmembrane helix</keyword>
<comment type="function">
    <text evidence="10 13">Catalyzes cyclization of the linear tetrapyrrole, hydroxymethylbilane, to the macrocyclic uroporphyrinogen III.</text>
</comment>
<dbReference type="PANTHER" id="PTHR38042">
    <property type="entry name" value="UROPORPHYRINOGEN-III SYNTHASE, CHLOROPLASTIC"/>
    <property type="match status" value="1"/>
</dbReference>
<organism evidence="18 19">
    <name type="scientific">Sneathiella litorea</name>
    <dbReference type="NCBI Taxonomy" id="2606216"/>
    <lineage>
        <taxon>Bacteria</taxon>
        <taxon>Pseudomonadati</taxon>
        <taxon>Pseudomonadota</taxon>
        <taxon>Alphaproteobacteria</taxon>
        <taxon>Sneathiellales</taxon>
        <taxon>Sneathiellaceae</taxon>
        <taxon>Sneathiella</taxon>
    </lineage>
</organism>
<keyword evidence="19" id="KW-1185">Reference proteome</keyword>
<evidence type="ECO:0000256" key="5">
    <source>
        <dbReference type="ARBA" id="ARBA00022692"/>
    </source>
</evidence>
<evidence type="ECO:0000256" key="15">
    <source>
        <dbReference type="SAM" id="MobiDB-lite"/>
    </source>
</evidence>
<dbReference type="AlphaFoldDB" id="A0A6L8W4L7"/>
<keyword evidence="9 13" id="KW-0627">Porphyrin biosynthesis</keyword>
<dbReference type="InterPro" id="IPR039793">
    <property type="entry name" value="UROS/Hem4"/>
</dbReference>
<gene>
    <name evidence="18" type="ORF">GQE98_03380</name>
</gene>
<dbReference type="Gene3D" id="3.40.50.10090">
    <property type="match status" value="2"/>
</dbReference>
<evidence type="ECO:0000256" key="16">
    <source>
        <dbReference type="SAM" id="Phobius"/>
    </source>
</evidence>
<evidence type="ECO:0000313" key="19">
    <source>
        <dbReference type="Proteomes" id="UP000476030"/>
    </source>
</evidence>
<comment type="catalytic activity">
    <reaction evidence="12 13">
        <text>hydroxymethylbilane = uroporphyrinogen III + H2O</text>
        <dbReference type="Rhea" id="RHEA:18965"/>
        <dbReference type="ChEBI" id="CHEBI:15377"/>
        <dbReference type="ChEBI" id="CHEBI:57308"/>
        <dbReference type="ChEBI" id="CHEBI:57845"/>
        <dbReference type="EC" id="4.2.1.75"/>
    </reaction>
</comment>
<feature type="compositionally biased region" description="Basic and acidic residues" evidence="15">
    <location>
        <begin position="241"/>
        <end position="265"/>
    </location>
</feature>
<dbReference type="RefSeq" id="WP_161314121.1">
    <property type="nucleotide sequence ID" value="NZ_WTUW01000001.1"/>
</dbReference>
<evidence type="ECO:0000256" key="7">
    <source>
        <dbReference type="ARBA" id="ARBA00023136"/>
    </source>
</evidence>
<proteinExistence type="inferred from homology"/>
<dbReference type="InterPro" id="IPR036108">
    <property type="entry name" value="4pyrrol_syn_uPrphyn_synt_sf"/>
</dbReference>
<name>A0A6L8W4L7_9PROT</name>
<evidence type="ECO:0000256" key="6">
    <source>
        <dbReference type="ARBA" id="ARBA00022989"/>
    </source>
</evidence>
<keyword evidence="7 16" id="KW-0472">Membrane</keyword>
<evidence type="ECO:0000256" key="1">
    <source>
        <dbReference type="ARBA" id="ARBA00004370"/>
    </source>
</evidence>
<feature type="domain" description="Tetrapyrrole biosynthesis uroporphyrinogen III synthase" evidence="17">
    <location>
        <begin position="14"/>
        <end position="229"/>
    </location>
</feature>
<dbReference type="GO" id="GO:0004852">
    <property type="term" value="F:uroporphyrinogen-III synthase activity"/>
    <property type="evidence" value="ECO:0007669"/>
    <property type="project" value="UniProtKB-UniRule"/>
</dbReference>
<evidence type="ECO:0000256" key="14">
    <source>
        <dbReference type="SAM" id="Coils"/>
    </source>
</evidence>
<evidence type="ECO:0000256" key="4">
    <source>
        <dbReference type="ARBA" id="ARBA00013109"/>
    </source>
</evidence>
<dbReference type="EMBL" id="WTUW01000001">
    <property type="protein sequence ID" value="MZR29669.1"/>
    <property type="molecule type" value="Genomic_DNA"/>
</dbReference>
<evidence type="ECO:0000256" key="10">
    <source>
        <dbReference type="ARBA" id="ARBA00037589"/>
    </source>
</evidence>
<comment type="caution">
    <text evidence="18">The sequence shown here is derived from an EMBL/GenBank/DDBJ whole genome shotgun (WGS) entry which is preliminary data.</text>
</comment>
<evidence type="ECO:0000256" key="3">
    <source>
        <dbReference type="ARBA" id="ARBA00008133"/>
    </source>
</evidence>
<evidence type="ECO:0000256" key="12">
    <source>
        <dbReference type="ARBA" id="ARBA00048617"/>
    </source>
</evidence>
<evidence type="ECO:0000259" key="17">
    <source>
        <dbReference type="Pfam" id="PF02602"/>
    </source>
</evidence>
<dbReference type="Proteomes" id="UP000476030">
    <property type="component" value="Unassembled WGS sequence"/>
</dbReference>
<evidence type="ECO:0000256" key="2">
    <source>
        <dbReference type="ARBA" id="ARBA00004772"/>
    </source>
</evidence>
<evidence type="ECO:0000256" key="11">
    <source>
        <dbReference type="ARBA" id="ARBA00040167"/>
    </source>
</evidence>
<dbReference type="InterPro" id="IPR019133">
    <property type="entry name" value="MIC60"/>
</dbReference>
<accession>A0A6L8W4L7</accession>
<feature type="region of interest" description="Disordered" evidence="15">
    <location>
        <begin position="241"/>
        <end position="301"/>
    </location>
</feature>
<dbReference type="CDD" id="cd06578">
    <property type="entry name" value="HemD"/>
    <property type="match status" value="1"/>
</dbReference>
<dbReference type="GO" id="GO:0006780">
    <property type="term" value="P:uroporphyrinogen III biosynthetic process"/>
    <property type="evidence" value="ECO:0007669"/>
    <property type="project" value="UniProtKB-UniRule"/>
</dbReference>
<dbReference type="GO" id="GO:0006782">
    <property type="term" value="P:protoporphyrinogen IX biosynthetic process"/>
    <property type="evidence" value="ECO:0007669"/>
    <property type="project" value="UniProtKB-UniRule"/>
</dbReference>
<dbReference type="PANTHER" id="PTHR38042:SF1">
    <property type="entry name" value="UROPORPHYRINOGEN-III SYNTHASE, CHLOROPLASTIC"/>
    <property type="match status" value="1"/>
</dbReference>
<dbReference type="EC" id="4.2.1.75" evidence="4 13"/>
<dbReference type="SUPFAM" id="SSF69618">
    <property type="entry name" value="HemD-like"/>
    <property type="match status" value="1"/>
</dbReference>
<sequence length="693" mass="73654">MKILITRPEPDGSRLARILKKMGHETRLAPMMHIETFRGKQVDITGAQALLVTSANGARALGPALKSRDIKVLAVGAATAEAVRHEGFTDVAAADGDVNSLAAKVIADCQPENGRLIHVAGSEVAGDLSGMLSEKGFQCERIVLYEALPVTSLDAKIVREIKSGDLPVVLFYSPRTAAIFVDLVTAAGLAQHMKNITAYCLSQAVARKLETLSFAGIHVAATPDQENLLALLAAVSQARNQEDNADLPRERNMSDKNSGKTKGEGKTAVPTAGTDSRMKEETGADTNNAAGTESPVKAEPVAPKSRTGLVLLLLLAVFCLGLAAWPLLYPKVEPYLPTETAAIISGQFGKATGADMSDATAAIEAVRDNLKSDYNALSERIAKIEEQAPAADAGSTVDDGRLAEVSKSLKEELSGLSSELAEQQKKLSAALEQLTQQRESLGELENADPVVTDPSPEIQNQIVDLKTALLDIKTQITSLETTIDSDREAVKSQAQQLSSLAGTLKAEIASKSEDVAENQRTLMLLAIGQLQRETRGSDPFENGLKQVAAVANDKFEGTIEKLQPIAPVGAPTLANLQKDFAEIASDISQAARLPSEETWYGQALHRIASAVKFRRVDDVEGSDVDAVVARAERDLANNDLDKAVTEIEKLSGAAKEVAAPWLEKAKVRLTVESSIAGLLQEATTTAISKPTSN</sequence>
<reference evidence="18 19" key="1">
    <citation type="submission" date="2019-12" db="EMBL/GenBank/DDBJ databases">
        <title>Snethiella sp. nov. sp. isolated from sea sand.</title>
        <authorList>
            <person name="Kim J."/>
            <person name="Jeong S.E."/>
            <person name="Jung H.S."/>
            <person name="Jeon C.O."/>
        </authorList>
    </citation>
    <scope>NUCLEOTIDE SEQUENCE [LARGE SCALE GENOMIC DNA]</scope>
    <source>
        <strain evidence="18 19">DP05</strain>
    </source>
</reference>
<feature type="transmembrane region" description="Helical" evidence="16">
    <location>
        <begin position="309"/>
        <end position="328"/>
    </location>
</feature>
<evidence type="ECO:0000256" key="13">
    <source>
        <dbReference type="RuleBase" id="RU366031"/>
    </source>
</evidence>
<dbReference type="UniPathway" id="UPA00251">
    <property type="reaction ID" value="UER00320"/>
</dbReference>
<feature type="coiled-coil region" evidence="14">
    <location>
        <begin position="367"/>
        <end position="447"/>
    </location>
</feature>
<protein>
    <recommendedName>
        <fullName evidence="11 13">Uroporphyrinogen-III synthase</fullName>
        <ecNumber evidence="4 13">4.2.1.75</ecNumber>
    </recommendedName>
</protein>